<dbReference type="AlphaFoldDB" id="A0A0E0MFD9"/>
<dbReference type="HOGENOM" id="CLU_2562327_0_0_1"/>
<reference evidence="1" key="1">
    <citation type="submission" date="2015-04" db="UniProtKB">
        <authorList>
            <consortium name="EnsemblPlants"/>
        </authorList>
    </citation>
    <scope>IDENTIFICATION</scope>
</reference>
<sequence>MEKEALHEAMGTSLNSDHLDSTEHHAPVLAIHISMHQDPRIPIQYLGDISALRLSCFFFHGACVASGPLAYPGAWARSHALQ</sequence>
<protein>
    <submittedName>
        <fullName evidence="1">Uncharacterized protein</fullName>
    </submittedName>
</protein>
<evidence type="ECO:0000313" key="2">
    <source>
        <dbReference type="Proteomes" id="UP000026962"/>
    </source>
</evidence>
<reference evidence="1" key="2">
    <citation type="submission" date="2018-05" db="EMBL/GenBank/DDBJ databases">
        <title>OpunRS2 (Oryza punctata Reference Sequence Version 2).</title>
        <authorList>
            <person name="Zhang J."/>
            <person name="Kudrna D."/>
            <person name="Lee S."/>
            <person name="Talag J."/>
            <person name="Welchert J."/>
            <person name="Wing R.A."/>
        </authorList>
    </citation>
    <scope>NUCLEOTIDE SEQUENCE [LARGE SCALE GENOMIC DNA]</scope>
</reference>
<dbReference type="EnsemblPlants" id="OPUNC11G11190.1">
    <property type="protein sequence ID" value="OPUNC11G11190.1"/>
    <property type="gene ID" value="OPUNC11G11190"/>
</dbReference>
<accession>A0A0E0MFD9</accession>
<proteinExistence type="predicted"/>
<keyword evidence="2" id="KW-1185">Reference proteome</keyword>
<organism evidence="1">
    <name type="scientific">Oryza punctata</name>
    <name type="common">Red rice</name>
    <dbReference type="NCBI Taxonomy" id="4537"/>
    <lineage>
        <taxon>Eukaryota</taxon>
        <taxon>Viridiplantae</taxon>
        <taxon>Streptophyta</taxon>
        <taxon>Embryophyta</taxon>
        <taxon>Tracheophyta</taxon>
        <taxon>Spermatophyta</taxon>
        <taxon>Magnoliopsida</taxon>
        <taxon>Liliopsida</taxon>
        <taxon>Poales</taxon>
        <taxon>Poaceae</taxon>
        <taxon>BOP clade</taxon>
        <taxon>Oryzoideae</taxon>
        <taxon>Oryzeae</taxon>
        <taxon>Oryzinae</taxon>
        <taxon>Oryza</taxon>
    </lineage>
</organism>
<name>A0A0E0MFD9_ORYPU</name>
<dbReference type="Proteomes" id="UP000026962">
    <property type="component" value="Chromosome 11"/>
</dbReference>
<evidence type="ECO:0000313" key="1">
    <source>
        <dbReference type="EnsemblPlants" id="OPUNC11G11190.1"/>
    </source>
</evidence>
<dbReference type="Gramene" id="OPUNC11G11190.1">
    <property type="protein sequence ID" value="OPUNC11G11190.1"/>
    <property type="gene ID" value="OPUNC11G11190"/>
</dbReference>